<dbReference type="GO" id="GO:0003723">
    <property type="term" value="F:RNA binding"/>
    <property type="evidence" value="ECO:0007669"/>
    <property type="project" value="UniProtKB-KW"/>
</dbReference>
<dbReference type="EMBL" id="UINC01021747">
    <property type="protein sequence ID" value="SVA89954.1"/>
    <property type="molecule type" value="Genomic_DNA"/>
</dbReference>
<dbReference type="InterPro" id="IPR001247">
    <property type="entry name" value="ExoRNase_PH_dom1"/>
</dbReference>
<feature type="non-terminal residue" evidence="8">
    <location>
        <position position="499"/>
    </location>
</feature>
<dbReference type="CDD" id="cd11363">
    <property type="entry name" value="RNase_PH_PNPase_1"/>
    <property type="match status" value="1"/>
</dbReference>
<dbReference type="SUPFAM" id="SSF55666">
    <property type="entry name" value="Ribonuclease PH domain 2-like"/>
    <property type="match status" value="1"/>
</dbReference>
<dbReference type="PANTHER" id="PTHR11252:SF0">
    <property type="entry name" value="POLYRIBONUCLEOTIDE NUCLEOTIDYLTRANSFERASE 1, MITOCHONDRIAL"/>
    <property type="match status" value="1"/>
</dbReference>
<evidence type="ECO:0000256" key="3">
    <source>
        <dbReference type="ARBA" id="ARBA00022695"/>
    </source>
</evidence>
<dbReference type="InterPro" id="IPR027408">
    <property type="entry name" value="PNPase/RNase_PH_dom_sf"/>
</dbReference>
<dbReference type="GO" id="GO:0005829">
    <property type="term" value="C:cytosol"/>
    <property type="evidence" value="ECO:0007669"/>
    <property type="project" value="TreeGrafter"/>
</dbReference>
<dbReference type="InterPro" id="IPR015847">
    <property type="entry name" value="ExoRNase_PH_dom2"/>
</dbReference>
<dbReference type="Gene3D" id="3.30.230.70">
    <property type="entry name" value="GHMP Kinase, N-terminal domain"/>
    <property type="match status" value="2"/>
</dbReference>
<evidence type="ECO:0000259" key="6">
    <source>
        <dbReference type="Pfam" id="PF03725"/>
    </source>
</evidence>
<dbReference type="GO" id="GO:0005739">
    <property type="term" value="C:mitochondrion"/>
    <property type="evidence" value="ECO:0007669"/>
    <property type="project" value="TreeGrafter"/>
</dbReference>
<evidence type="ECO:0000313" key="8">
    <source>
        <dbReference type="EMBL" id="SVA89954.1"/>
    </source>
</evidence>
<dbReference type="NCBIfam" id="TIGR03591">
    <property type="entry name" value="polynuc_phos"/>
    <property type="match status" value="1"/>
</dbReference>
<reference evidence="8" key="1">
    <citation type="submission" date="2018-05" db="EMBL/GenBank/DDBJ databases">
        <authorList>
            <person name="Lanie J.A."/>
            <person name="Ng W.-L."/>
            <person name="Kazmierczak K.M."/>
            <person name="Andrzejewski T.M."/>
            <person name="Davidsen T.M."/>
            <person name="Wayne K.J."/>
            <person name="Tettelin H."/>
            <person name="Glass J.I."/>
            <person name="Rusch D."/>
            <person name="Podicherti R."/>
            <person name="Tsui H.-C.T."/>
            <person name="Winkler M.E."/>
        </authorList>
    </citation>
    <scope>NUCLEOTIDE SEQUENCE</scope>
</reference>
<dbReference type="GO" id="GO:0000965">
    <property type="term" value="P:mitochondrial RNA 3'-end processing"/>
    <property type="evidence" value="ECO:0007669"/>
    <property type="project" value="TreeGrafter"/>
</dbReference>
<dbReference type="PANTHER" id="PTHR11252">
    <property type="entry name" value="POLYRIBONUCLEOTIDE NUCLEOTIDYLTRANSFERASE"/>
    <property type="match status" value="1"/>
</dbReference>
<dbReference type="SUPFAM" id="SSF54211">
    <property type="entry name" value="Ribosomal protein S5 domain 2-like"/>
    <property type="match status" value="2"/>
</dbReference>
<feature type="domain" description="Exoribonuclease phosphorolytic" evidence="6">
    <location>
        <begin position="145"/>
        <end position="208"/>
    </location>
</feature>
<feature type="domain" description="Polyribonucleotide nucleotidyltransferase RNA-binding" evidence="7">
    <location>
        <begin position="242"/>
        <end position="319"/>
    </location>
</feature>
<dbReference type="NCBIfam" id="NF008805">
    <property type="entry name" value="PRK11824.1"/>
    <property type="match status" value="1"/>
</dbReference>
<dbReference type="InterPro" id="IPR015848">
    <property type="entry name" value="PNPase_PH_RNA-bd_bac/org-type"/>
</dbReference>
<accession>A0A381ZLE1</accession>
<evidence type="ECO:0000256" key="4">
    <source>
        <dbReference type="ARBA" id="ARBA00022884"/>
    </source>
</evidence>
<sequence length="499" mass="53665">MSHKVTANVGGAEIHIESGKIAKQADGSVTVQLGDTIVLVAACGSSKPRPGLDFFPLTVDYREKAAAAGRFPGGFFKREGRPSEKEILTCRVTDRPIRPLFPKGYFNEVQVQTLLLSADGENDSDILSMNGASAALMISDLPFAGPIGAVRVGRIDGAFVANPTHEQMESSDLDLVYVGNESNMVMFEGAADEIAEADFLEALKFGQESVAPLVAAQKELCAAVGKAKREFIPRVVAPDVMAEAESIISDRITDALLIQAKLEREAACNALKDEMAEKLTEKFGEEAITGFMVGEAFYAIQKAAVRKLVLDDGKRLDGRGYDDMRQLTSEAGMIPRTHGSGLFSRGETQGLSLVTLGTTDDTQSYDAYTGGPSEKRFMLHYNFPHFSVGETGRIMGPGRREIGHGALAERSIAPVIPNIEDFPYAVRITAEIMESNGSTSMAAVCSGTLALLDAGVPLKRSVAGISIGLCTRTNDNKEIEDYKLLTDIIGWEDAFCDMD</sequence>
<dbReference type="EC" id="2.7.7.8" evidence="1"/>
<proteinExistence type="predicted"/>
<keyword evidence="2" id="KW-0808">Transferase</keyword>
<dbReference type="InterPro" id="IPR036345">
    <property type="entry name" value="ExoRNase_PH_dom2_sf"/>
</dbReference>
<gene>
    <name evidence="8" type="ORF">METZ01_LOCUS142808</name>
</gene>
<evidence type="ECO:0000259" key="7">
    <source>
        <dbReference type="Pfam" id="PF03726"/>
    </source>
</evidence>
<organism evidence="8">
    <name type="scientific">marine metagenome</name>
    <dbReference type="NCBI Taxonomy" id="408172"/>
    <lineage>
        <taxon>unclassified sequences</taxon>
        <taxon>metagenomes</taxon>
        <taxon>ecological metagenomes</taxon>
    </lineage>
</organism>
<dbReference type="GO" id="GO:0000175">
    <property type="term" value="F:3'-5'-RNA exonuclease activity"/>
    <property type="evidence" value="ECO:0007669"/>
    <property type="project" value="TreeGrafter"/>
</dbReference>
<feature type="domain" description="Exoribonuclease phosphorolytic" evidence="5">
    <location>
        <begin position="324"/>
        <end position="457"/>
    </location>
</feature>
<evidence type="ECO:0000256" key="2">
    <source>
        <dbReference type="ARBA" id="ARBA00022679"/>
    </source>
</evidence>
<evidence type="ECO:0000256" key="1">
    <source>
        <dbReference type="ARBA" id="ARBA00012416"/>
    </source>
</evidence>
<feature type="domain" description="Exoribonuclease phosphorolytic" evidence="5">
    <location>
        <begin position="13"/>
        <end position="142"/>
    </location>
</feature>
<dbReference type="InterPro" id="IPR020568">
    <property type="entry name" value="Ribosomal_Su5_D2-typ_SF"/>
</dbReference>
<dbReference type="GO" id="GO:0004654">
    <property type="term" value="F:polyribonucleotide nucleotidyltransferase activity"/>
    <property type="evidence" value="ECO:0007669"/>
    <property type="project" value="UniProtKB-EC"/>
</dbReference>
<dbReference type="Pfam" id="PF03725">
    <property type="entry name" value="RNase_PH_C"/>
    <property type="match status" value="1"/>
</dbReference>
<dbReference type="FunFam" id="3.30.230.70:FF:000001">
    <property type="entry name" value="Polyribonucleotide nucleotidyltransferase"/>
    <property type="match status" value="1"/>
</dbReference>
<dbReference type="Pfam" id="PF01138">
    <property type="entry name" value="RNase_PH"/>
    <property type="match status" value="2"/>
</dbReference>
<dbReference type="InterPro" id="IPR012162">
    <property type="entry name" value="PNPase"/>
</dbReference>
<evidence type="ECO:0000259" key="5">
    <source>
        <dbReference type="Pfam" id="PF01138"/>
    </source>
</evidence>
<keyword evidence="4" id="KW-0694">RNA-binding</keyword>
<dbReference type="GO" id="GO:0000958">
    <property type="term" value="P:mitochondrial mRNA catabolic process"/>
    <property type="evidence" value="ECO:0007669"/>
    <property type="project" value="TreeGrafter"/>
</dbReference>
<protein>
    <recommendedName>
        <fullName evidence="1">polyribonucleotide nucleotidyltransferase</fullName>
        <ecNumber evidence="1">2.7.7.8</ecNumber>
    </recommendedName>
</protein>
<keyword evidence="3" id="KW-0548">Nucleotidyltransferase</keyword>
<dbReference type="AlphaFoldDB" id="A0A381ZLE1"/>
<dbReference type="Pfam" id="PF03726">
    <property type="entry name" value="PNPase"/>
    <property type="match status" value="1"/>
</dbReference>
<name>A0A381ZLE1_9ZZZZ</name>